<dbReference type="AlphaFoldDB" id="E3ITY1"/>
<keyword evidence="3" id="KW-1185">Reference proteome</keyword>
<sequence length="66" mass="6870">MDQSAFAASTSDLDSGMSALDHALARRASADGDLVSGAYVHNSGPCLFRPRHSSSTSASRLTDTKN</sequence>
<organism evidence="2 3">
    <name type="scientific">Pseudofrankia inefficax (strain DSM 45817 / CECT 9037 / DDB 130130 / EuI1c)</name>
    <name type="common">Frankia inefficax</name>
    <dbReference type="NCBI Taxonomy" id="298654"/>
    <lineage>
        <taxon>Bacteria</taxon>
        <taxon>Bacillati</taxon>
        <taxon>Actinomycetota</taxon>
        <taxon>Actinomycetes</taxon>
        <taxon>Frankiales</taxon>
        <taxon>Frankiaceae</taxon>
        <taxon>Pseudofrankia</taxon>
    </lineage>
</organism>
<gene>
    <name evidence="2" type="ordered locus">FraEuI1c_1978</name>
</gene>
<proteinExistence type="predicted"/>
<evidence type="ECO:0000313" key="3">
    <source>
        <dbReference type="Proteomes" id="UP000002484"/>
    </source>
</evidence>
<dbReference type="Proteomes" id="UP000002484">
    <property type="component" value="Chromosome"/>
</dbReference>
<protein>
    <submittedName>
        <fullName evidence="2">Uncharacterized protein</fullName>
    </submittedName>
</protein>
<reference evidence="2 3" key="1">
    <citation type="submission" date="2010-10" db="EMBL/GenBank/DDBJ databases">
        <title>Complete sequence of Frankia sp. EuI1c.</title>
        <authorList>
            <consortium name="US DOE Joint Genome Institute"/>
            <person name="Lucas S."/>
            <person name="Copeland A."/>
            <person name="Lapidus A."/>
            <person name="Cheng J.-F."/>
            <person name="Bruce D."/>
            <person name="Goodwin L."/>
            <person name="Pitluck S."/>
            <person name="Chertkov O."/>
            <person name="Detter J.C."/>
            <person name="Han C."/>
            <person name="Tapia R."/>
            <person name="Land M."/>
            <person name="Hauser L."/>
            <person name="Jeffries C."/>
            <person name="Kyrpides N."/>
            <person name="Ivanova N."/>
            <person name="Mikhailova N."/>
            <person name="Beauchemin N."/>
            <person name="Sen A."/>
            <person name="Sur S.A."/>
            <person name="Gtari M."/>
            <person name="Wall L."/>
            <person name="Tisa L."/>
            <person name="Woyke T."/>
        </authorList>
    </citation>
    <scope>NUCLEOTIDE SEQUENCE [LARGE SCALE GENOMIC DNA]</scope>
    <source>
        <strain evidence="3">DSM 45817 / CECT 9037 / EuI1c</strain>
    </source>
</reference>
<evidence type="ECO:0000256" key="1">
    <source>
        <dbReference type="SAM" id="MobiDB-lite"/>
    </source>
</evidence>
<name>E3ITY1_PSEI1</name>
<dbReference type="OrthoDB" id="3216904at2"/>
<dbReference type="EMBL" id="CP002299">
    <property type="protein sequence ID" value="ADP80028.1"/>
    <property type="molecule type" value="Genomic_DNA"/>
</dbReference>
<evidence type="ECO:0000313" key="2">
    <source>
        <dbReference type="EMBL" id="ADP80028.1"/>
    </source>
</evidence>
<dbReference type="HOGENOM" id="CLU_2824851_0_0_11"/>
<accession>E3ITY1</accession>
<feature type="region of interest" description="Disordered" evidence="1">
    <location>
        <begin position="46"/>
        <end position="66"/>
    </location>
</feature>
<dbReference type="STRING" id="298654.FraEuI1c_1978"/>
<dbReference type="KEGG" id="fri:FraEuI1c_1978"/>
<feature type="compositionally biased region" description="Polar residues" evidence="1">
    <location>
        <begin position="53"/>
        <end position="66"/>
    </location>
</feature>
<dbReference type="InParanoid" id="E3ITY1"/>
<dbReference type="RefSeq" id="WP_013423147.1">
    <property type="nucleotide sequence ID" value="NC_014666.1"/>
</dbReference>